<dbReference type="KEGG" id="glj:GKIL_3281"/>
<dbReference type="HOGENOM" id="CLU_067323_0_0_3"/>
<protein>
    <recommendedName>
        <fullName evidence="4">Nucleotidyl transferase AbiEii/AbiGii toxin family protein</fullName>
    </recommendedName>
</protein>
<dbReference type="Proteomes" id="UP000017396">
    <property type="component" value="Chromosome"/>
</dbReference>
<evidence type="ECO:0000313" key="2">
    <source>
        <dbReference type="EMBL" id="AGY59527.1"/>
    </source>
</evidence>
<feature type="compositionally biased region" description="Polar residues" evidence="1">
    <location>
        <begin position="315"/>
        <end position="329"/>
    </location>
</feature>
<dbReference type="EMBL" id="CP003587">
    <property type="protein sequence ID" value="AGY59527.1"/>
    <property type="molecule type" value="Genomic_DNA"/>
</dbReference>
<dbReference type="eggNOG" id="COG2253">
    <property type="taxonomic scope" value="Bacteria"/>
</dbReference>
<dbReference type="RefSeq" id="WP_023174813.1">
    <property type="nucleotide sequence ID" value="NC_022600.1"/>
</dbReference>
<dbReference type="Pfam" id="PF08843">
    <property type="entry name" value="AbiEii"/>
    <property type="match status" value="1"/>
</dbReference>
<keyword evidence="3" id="KW-1185">Reference proteome</keyword>
<reference evidence="2 3" key="1">
    <citation type="journal article" date="2013" name="PLoS ONE">
        <title>Cultivation and Complete Genome Sequencing of Gloeobacter kilaueensis sp. nov., from a Lava Cave in Kilauea Caldera, Hawai'i.</title>
        <authorList>
            <person name="Saw J.H."/>
            <person name="Schatz M."/>
            <person name="Brown M.V."/>
            <person name="Kunkel D.D."/>
            <person name="Foster J.S."/>
            <person name="Shick H."/>
            <person name="Christensen S."/>
            <person name="Hou S."/>
            <person name="Wan X."/>
            <person name="Donachie S.P."/>
        </authorList>
    </citation>
    <scope>NUCLEOTIDE SEQUENCE [LARGE SCALE GENOMIC DNA]</scope>
    <source>
        <strain evidence="3">JS</strain>
    </source>
</reference>
<organism evidence="2 3">
    <name type="scientific">Gloeobacter kilaueensis (strain ATCC BAA-2537 / CCAP 1431/1 / ULC 316 / JS1)</name>
    <dbReference type="NCBI Taxonomy" id="1183438"/>
    <lineage>
        <taxon>Bacteria</taxon>
        <taxon>Bacillati</taxon>
        <taxon>Cyanobacteriota</taxon>
        <taxon>Cyanophyceae</taxon>
        <taxon>Gloeobacterales</taxon>
        <taxon>Gloeobacteraceae</taxon>
        <taxon>Gloeobacter</taxon>
    </lineage>
</organism>
<feature type="region of interest" description="Disordered" evidence="1">
    <location>
        <begin position="309"/>
        <end position="329"/>
    </location>
</feature>
<evidence type="ECO:0000313" key="3">
    <source>
        <dbReference type="Proteomes" id="UP000017396"/>
    </source>
</evidence>
<sequence>MKNMAASVRMRLLALAKERKEDFNLVLERYGLERVLFRLSNSSHVDRFVLKGGLLVSLWAKDTYRPTRDADMLAYGDASPEVLVGIFQELCKMDLEPDGLVFDSATITTELIKEDQEYGGVRLLIEAKLEQAKLHIQFDIGVGDAVSPAPQVAEYPSLLQGLTSPKLKMYPPETVVAEKFETIVRRGLDNSRMKDYYDLWFLQQIFNFDGENLAKALATTFNRRRRAFDCELPEGLSDQFCRDERKLKQWDAFLKRNPMQLPRTPLAQVVAQITNFIAPVYQACAEEKVFRGRWECSGSWLSVPAAASHQEPECPSNSLDSSSNTQGSS</sequence>
<proteinExistence type="predicted"/>
<gene>
    <name evidence="2" type="ORF">GKIL_3281</name>
</gene>
<accession>U5QKM1</accession>
<dbReference type="PATRIC" id="fig|1183438.3.peg.3224"/>
<name>U5QKM1_GLOK1</name>
<evidence type="ECO:0000256" key="1">
    <source>
        <dbReference type="SAM" id="MobiDB-lite"/>
    </source>
</evidence>
<evidence type="ECO:0008006" key="4">
    <source>
        <dbReference type="Google" id="ProtNLM"/>
    </source>
</evidence>
<dbReference type="STRING" id="1183438.GKIL_3281"/>
<dbReference type="AlphaFoldDB" id="U5QKM1"/>
<dbReference type="InterPro" id="IPR014942">
    <property type="entry name" value="AbiEii"/>
</dbReference>